<keyword evidence="8" id="KW-0067">ATP-binding</keyword>
<dbReference type="Gene3D" id="3.20.20.60">
    <property type="entry name" value="Phosphoenolpyruvate-binding domains"/>
    <property type="match status" value="1"/>
</dbReference>
<comment type="similarity">
    <text evidence="2 12">Belongs to the pyruvate kinase family.</text>
</comment>
<evidence type="ECO:0000256" key="3">
    <source>
        <dbReference type="ARBA" id="ARBA00012142"/>
    </source>
</evidence>
<evidence type="ECO:0000256" key="8">
    <source>
        <dbReference type="ARBA" id="ARBA00022840"/>
    </source>
</evidence>
<accession>A0A918SL85</accession>
<evidence type="ECO:0000313" key="15">
    <source>
        <dbReference type="Proteomes" id="UP000610456"/>
    </source>
</evidence>
<reference evidence="14" key="1">
    <citation type="journal article" date="2014" name="Int. J. Syst. Evol. Microbiol.">
        <title>Complete genome sequence of Corynebacterium casei LMG S-19264T (=DSM 44701T), isolated from a smear-ripened cheese.</title>
        <authorList>
            <consortium name="US DOE Joint Genome Institute (JGI-PGF)"/>
            <person name="Walter F."/>
            <person name="Albersmeier A."/>
            <person name="Kalinowski J."/>
            <person name="Ruckert C."/>
        </authorList>
    </citation>
    <scope>NUCLEOTIDE SEQUENCE</scope>
    <source>
        <strain evidence="14">KCTC 12719</strain>
    </source>
</reference>
<gene>
    <name evidence="14" type="ORF">GCM10007103_32850</name>
</gene>
<dbReference type="PRINTS" id="PR01050">
    <property type="entry name" value="PYRUVTKNASE"/>
</dbReference>
<dbReference type="InterPro" id="IPR015806">
    <property type="entry name" value="Pyrv_Knase_insert_dom_sf"/>
</dbReference>
<evidence type="ECO:0000256" key="6">
    <source>
        <dbReference type="ARBA" id="ARBA00022741"/>
    </source>
</evidence>
<comment type="catalytic activity">
    <reaction evidence="12">
        <text>pyruvate + ATP = phosphoenolpyruvate + ADP + H(+)</text>
        <dbReference type="Rhea" id="RHEA:18157"/>
        <dbReference type="ChEBI" id="CHEBI:15361"/>
        <dbReference type="ChEBI" id="CHEBI:15378"/>
        <dbReference type="ChEBI" id="CHEBI:30616"/>
        <dbReference type="ChEBI" id="CHEBI:58702"/>
        <dbReference type="ChEBI" id="CHEBI:456216"/>
        <dbReference type="EC" id="2.7.1.40"/>
    </reaction>
</comment>
<keyword evidence="15" id="KW-1185">Reference proteome</keyword>
<organism evidence="14 15">
    <name type="scientific">Salinimicrobium marinum</name>
    <dbReference type="NCBI Taxonomy" id="680283"/>
    <lineage>
        <taxon>Bacteria</taxon>
        <taxon>Pseudomonadati</taxon>
        <taxon>Bacteroidota</taxon>
        <taxon>Flavobacteriia</taxon>
        <taxon>Flavobacteriales</taxon>
        <taxon>Flavobacteriaceae</taxon>
        <taxon>Salinimicrobium</taxon>
    </lineage>
</organism>
<evidence type="ECO:0000256" key="4">
    <source>
        <dbReference type="ARBA" id="ARBA00022679"/>
    </source>
</evidence>
<dbReference type="InterPro" id="IPR001697">
    <property type="entry name" value="Pyr_Knase"/>
</dbReference>
<evidence type="ECO:0000256" key="2">
    <source>
        <dbReference type="ARBA" id="ARBA00008663"/>
    </source>
</evidence>
<evidence type="ECO:0000256" key="12">
    <source>
        <dbReference type="RuleBase" id="RU000504"/>
    </source>
</evidence>
<evidence type="ECO:0000256" key="5">
    <source>
        <dbReference type="ARBA" id="ARBA00022723"/>
    </source>
</evidence>
<dbReference type="InterPro" id="IPR015813">
    <property type="entry name" value="Pyrv/PenolPyrv_kinase-like_dom"/>
</dbReference>
<evidence type="ECO:0000256" key="11">
    <source>
        <dbReference type="ARBA" id="ARBA00023317"/>
    </source>
</evidence>
<dbReference type="InterPro" id="IPR011037">
    <property type="entry name" value="Pyrv_Knase-like_insert_dom_sf"/>
</dbReference>
<comment type="caution">
    <text evidence="14">The sequence shown here is derived from an EMBL/GenBank/DDBJ whole genome shotgun (WGS) entry which is preliminary data.</text>
</comment>
<dbReference type="PANTHER" id="PTHR11817">
    <property type="entry name" value="PYRUVATE KINASE"/>
    <property type="match status" value="1"/>
</dbReference>
<keyword evidence="5" id="KW-0479">Metal-binding</keyword>
<evidence type="ECO:0000256" key="1">
    <source>
        <dbReference type="ARBA" id="ARBA00004997"/>
    </source>
</evidence>
<evidence type="ECO:0000256" key="9">
    <source>
        <dbReference type="ARBA" id="ARBA00022842"/>
    </source>
</evidence>
<comment type="pathway">
    <text evidence="1 12">Carbohydrate degradation; glycolysis; pyruvate from D-glyceraldehyde 3-phosphate: step 5/5.</text>
</comment>
<evidence type="ECO:0000256" key="7">
    <source>
        <dbReference type="ARBA" id="ARBA00022777"/>
    </source>
</evidence>
<dbReference type="Gene3D" id="2.40.33.10">
    <property type="entry name" value="PK beta-barrel domain-like"/>
    <property type="match status" value="1"/>
</dbReference>
<feature type="domain" description="Pyruvate kinase barrel" evidence="13">
    <location>
        <begin position="137"/>
        <end position="471"/>
    </location>
</feature>
<dbReference type="RefSeq" id="WP_189606104.1">
    <property type="nucleotide sequence ID" value="NZ_BMXB01000021.1"/>
</dbReference>
<evidence type="ECO:0000313" key="14">
    <source>
        <dbReference type="EMBL" id="GHA49435.1"/>
    </source>
</evidence>
<evidence type="ECO:0000256" key="10">
    <source>
        <dbReference type="ARBA" id="ARBA00023152"/>
    </source>
</evidence>
<keyword evidence="11 14" id="KW-0670">Pyruvate</keyword>
<sequence length="517" mass="58195">MTNEQVDIKSLIGKLEKVRNFIIEQERSFPDSFFDQVHPTNEKSARNLINYLAMRSFDLRPVQEELTTLGLSSLSHAERFTRVNIDNILHILYKISGEKPSGIYPDTPLTLNYPAGRKLLNKNTEAIFGPSRRSGSRIMVTMPLEAADDPQLVEKLVGAGMDVARINCSHADEDTWGKMINNIRKAAKKHERPCLIYMDLPGPKLRTGPINPQLEGKKSKGAAIRLSVGEKLHIYRKAVTGDAAKLDGQGKQVKPAQISTTLPEIWEDVQMGHSIFFDDGKIGGEITEISKDRMEVLITRARPGKGTNLRSDKGINLPETDLSLPPLTEYDLKILPFISRNADMVGYSFVRKPSDVHQLQEELRKLHKDELPIILKIETREAFRNLPELLLESMRSSRFGVMLARGDLAIEVGFARIAEVQEQILWLCDAAHVPIIWATQVLENLLKEGLASRAEITDAAMSVRAECVMLNKGPFIREAVETLANIDERMIKHMFKKHGALRPLNVATGFFKKNRIR</sequence>
<reference evidence="14" key="2">
    <citation type="submission" date="2020-09" db="EMBL/GenBank/DDBJ databases">
        <authorList>
            <person name="Sun Q."/>
            <person name="Kim S."/>
        </authorList>
    </citation>
    <scope>NUCLEOTIDE SEQUENCE</scope>
    <source>
        <strain evidence="14">KCTC 12719</strain>
    </source>
</reference>
<dbReference type="GO" id="GO:0030955">
    <property type="term" value="F:potassium ion binding"/>
    <property type="evidence" value="ECO:0007669"/>
    <property type="project" value="InterPro"/>
</dbReference>
<protein>
    <recommendedName>
        <fullName evidence="3 12">Pyruvate kinase</fullName>
        <ecNumber evidence="3 12">2.7.1.40</ecNumber>
    </recommendedName>
</protein>
<dbReference type="GO" id="GO:0000287">
    <property type="term" value="F:magnesium ion binding"/>
    <property type="evidence" value="ECO:0007669"/>
    <property type="project" value="InterPro"/>
</dbReference>
<keyword evidence="6" id="KW-0547">Nucleotide-binding</keyword>
<proteinExistence type="inferred from homology"/>
<dbReference type="GO" id="GO:0016301">
    <property type="term" value="F:kinase activity"/>
    <property type="evidence" value="ECO:0007669"/>
    <property type="project" value="UniProtKB-KW"/>
</dbReference>
<name>A0A918SL85_9FLAO</name>
<dbReference type="Pfam" id="PF00224">
    <property type="entry name" value="PK"/>
    <property type="match status" value="1"/>
</dbReference>
<dbReference type="SUPFAM" id="SSF50800">
    <property type="entry name" value="PK beta-barrel domain-like"/>
    <property type="match status" value="1"/>
</dbReference>
<evidence type="ECO:0000259" key="13">
    <source>
        <dbReference type="Pfam" id="PF00224"/>
    </source>
</evidence>
<keyword evidence="4 12" id="KW-0808">Transferase</keyword>
<dbReference type="EMBL" id="BMXB01000021">
    <property type="protein sequence ID" value="GHA49435.1"/>
    <property type="molecule type" value="Genomic_DNA"/>
</dbReference>
<keyword evidence="7 12" id="KW-0418">Kinase</keyword>
<dbReference type="InterPro" id="IPR040442">
    <property type="entry name" value="Pyrv_kinase-like_dom_sf"/>
</dbReference>
<keyword evidence="9 12" id="KW-0460">Magnesium</keyword>
<dbReference type="InterPro" id="IPR015793">
    <property type="entry name" value="Pyrv_Knase_brl"/>
</dbReference>
<dbReference type="SUPFAM" id="SSF51621">
    <property type="entry name" value="Phosphoenolpyruvate/pyruvate domain"/>
    <property type="match status" value="1"/>
</dbReference>
<dbReference type="Proteomes" id="UP000610456">
    <property type="component" value="Unassembled WGS sequence"/>
</dbReference>
<dbReference type="GO" id="GO:0005524">
    <property type="term" value="F:ATP binding"/>
    <property type="evidence" value="ECO:0007669"/>
    <property type="project" value="UniProtKB-KW"/>
</dbReference>
<dbReference type="AlphaFoldDB" id="A0A918SL85"/>
<keyword evidence="10 12" id="KW-0324">Glycolysis</keyword>
<dbReference type="EC" id="2.7.1.40" evidence="3 12"/>
<dbReference type="GO" id="GO:0004743">
    <property type="term" value="F:pyruvate kinase activity"/>
    <property type="evidence" value="ECO:0007669"/>
    <property type="project" value="UniProtKB-EC"/>
</dbReference>